<evidence type="ECO:0000313" key="2">
    <source>
        <dbReference type="Proteomes" id="UP000479710"/>
    </source>
</evidence>
<gene>
    <name evidence="1" type="ORF">E2562_035941</name>
</gene>
<keyword evidence="2" id="KW-1185">Reference proteome</keyword>
<sequence>MEHLPVYVIKLNEQTMEWEKMESLEGRALFTGTLTAMTTKPKFKWMQNKVYFPRPYEWPETIHVDLVTHDGEPAFVPKLHNANAMGINHNINSLLKYFHTSTAP</sequence>
<evidence type="ECO:0000313" key="1">
    <source>
        <dbReference type="EMBL" id="KAF0915382.1"/>
    </source>
</evidence>
<dbReference type="OrthoDB" id="690783at2759"/>
<proteinExistence type="predicted"/>
<reference evidence="1 2" key="1">
    <citation type="submission" date="2019-11" db="EMBL/GenBank/DDBJ databases">
        <title>Whole genome sequence of Oryza granulata.</title>
        <authorList>
            <person name="Li W."/>
        </authorList>
    </citation>
    <scope>NUCLEOTIDE SEQUENCE [LARGE SCALE GENOMIC DNA]</scope>
    <source>
        <strain evidence="2">cv. Menghai</strain>
        <tissue evidence="1">Leaf</tissue>
    </source>
</reference>
<protein>
    <submittedName>
        <fullName evidence="1">Uncharacterized protein</fullName>
    </submittedName>
</protein>
<comment type="caution">
    <text evidence="1">The sequence shown here is derived from an EMBL/GenBank/DDBJ whole genome shotgun (WGS) entry which is preliminary data.</text>
</comment>
<dbReference type="EMBL" id="SPHZ02000006">
    <property type="protein sequence ID" value="KAF0915382.1"/>
    <property type="molecule type" value="Genomic_DNA"/>
</dbReference>
<organism evidence="1 2">
    <name type="scientific">Oryza meyeriana var. granulata</name>
    <dbReference type="NCBI Taxonomy" id="110450"/>
    <lineage>
        <taxon>Eukaryota</taxon>
        <taxon>Viridiplantae</taxon>
        <taxon>Streptophyta</taxon>
        <taxon>Embryophyta</taxon>
        <taxon>Tracheophyta</taxon>
        <taxon>Spermatophyta</taxon>
        <taxon>Magnoliopsida</taxon>
        <taxon>Liliopsida</taxon>
        <taxon>Poales</taxon>
        <taxon>Poaceae</taxon>
        <taxon>BOP clade</taxon>
        <taxon>Oryzoideae</taxon>
        <taxon>Oryzeae</taxon>
        <taxon>Oryzinae</taxon>
        <taxon>Oryza</taxon>
        <taxon>Oryza meyeriana</taxon>
    </lineage>
</organism>
<name>A0A6G1DT47_9ORYZ</name>
<dbReference type="Proteomes" id="UP000479710">
    <property type="component" value="Unassembled WGS sequence"/>
</dbReference>
<accession>A0A6G1DT47</accession>
<dbReference type="AlphaFoldDB" id="A0A6G1DT47"/>